<dbReference type="Proteomes" id="UP001590951">
    <property type="component" value="Unassembled WGS sequence"/>
</dbReference>
<reference evidence="1 2" key="1">
    <citation type="submission" date="2024-09" db="EMBL/GenBank/DDBJ databases">
        <title>Rethinking Asexuality: The Enigmatic Case of Functional Sexual Genes in Lepraria (Stereocaulaceae).</title>
        <authorList>
            <person name="Doellman M."/>
            <person name="Sun Y."/>
            <person name="Barcenas-Pena A."/>
            <person name="Lumbsch H.T."/>
            <person name="Grewe F."/>
        </authorList>
    </citation>
    <scope>NUCLEOTIDE SEQUENCE [LARGE SCALE GENOMIC DNA]</scope>
    <source>
        <strain evidence="1 2">Grewe 0041</strain>
    </source>
</reference>
<keyword evidence="2" id="KW-1185">Reference proteome</keyword>
<evidence type="ECO:0000313" key="2">
    <source>
        <dbReference type="Proteomes" id="UP001590951"/>
    </source>
</evidence>
<name>A0ABR4BDB2_9LECA</name>
<sequence length="100" mass="11173">MQALLALHKFDASCGSKSATASTTNTTRRHEQCPNASFLHSILSRLMVVLSRRRKNVCKPRSRLGSNAYLHASNANATSRKVFSELSKKCRYIIYPTSKT</sequence>
<dbReference type="EMBL" id="JBHFEH010000014">
    <property type="protein sequence ID" value="KAL2054799.1"/>
    <property type="molecule type" value="Genomic_DNA"/>
</dbReference>
<comment type="caution">
    <text evidence="1">The sequence shown here is derived from an EMBL/GenBank/DDBJ whole genome shotgun (WGS) entry which is preliminary data.</text>
</comment>
<organism evidence="1 2">
    <name type="scientific">Lepraria finkii</name>
    <dbReference type="NCBI Taxonomy" id="1340010"/>
    <lineage>
        <taxon>Eukaryota</taxon>
        <taxon>Fungi</taxon>
        <taxon>Dikarya</taxon>
        <taxon>Ascomycota</taxon>
        <taxon>Pezizomycotina</taxon>
        <taxon>Lecanoromycetes</taxon>
        <taxon>OSLEUM clade</taxon>
        <taxon>Lecanoromycetidae</taxon>
        <taxon>Lecanorales</taxon>
        <taxon>Lecanorineae</taxon>
        <taxon>Stereocaulaceae</taxon>
        <taxon>Lepraria</taxon>
    </lineage>
</organism>
<proteinExistence type="predicted"/>
<accession>A0ABR4BDB2</accession>
<gene>
    <name evidence="1" type="ORF">ABVK25_005103</name>
</gene>
<protein>
    <submittedName>
        <fullName evidence="1">Uncharacterized protein</fullName>
    </submittedName>
</protein>
<evidence type="ECO:0000313" key="1">
    <source>
        <dbReference type="EMBL" id="KAL2054799.1"/>
    </source>
</evidence>